<dbReference type="InterPro" id="IPR000210">
    <property type="entry name" value="BTB/POZ_dom"/>
</dbReference>
<reference evidence="3 4" key="1">
    <citation type="journal article" date="2017" name="BMC Genomics">
        <title>Chromosome level assembly and secondary metabolite potential of the parasitic fungus Cordyceps militaris.</title>
        <authorList>
            <person name="Kramer G.J."/>
            <person name="Nodwell J.R."/>
        </authorList>
    </citation>
    <scope>NUCLEOTIDE SEQUENCE [LARGE SCALE GENOMIC DNA]</scope>
    <source>
        <strain evidence="3 4">ATCC 34164</strain>
    </source>
</reference>
<dbReference type="PANTHER" id="PTHR47843">
    <property type="entry name" value="BTB DOMAIN-CONTAINING PROTEIN-RELATED"/>
    <property type="match status" value="1"/>
</dbReference>
<dbReference type="Pfam" id="PF00651">
    <property type="entry name" value="BTB"/>
    <property type="match status" value="1"/>
</dbReference>
<dbReference type="SMART" id="SM00225">
    <property type="entry name" value="BTB"/>
    <property type="match status" value="1"/>
</dbReference>
<proteinExistence type="predicted"/>
<evidence type="ECO:0000313" key="4">
    <source>
        <dbReference type="Proteomes" id="UP000323067"/>
    </source>
</evidence>
<dbReference type="AlphaFoldDB" id="A0A2H4SA73"/>
<dbReference type="PANTHER" id="PTHR47843:SF5">
    <property type="entry name" value="BTB_POZ DOMAIN PROTEIN"/>
    <property type="match status" value="1"/>
</dbReference>
<organism evidence="3 4">
    <name type="scientific">Cordyceps militaris</name>
    <name type="common">Caterpillar fungus</name>
    <name type="synonym">Clavaria militaris</name>
    <dbReference type="NCBI Taxonomy" id="73501"/>
    <lineage>
        <taxon>Eukaryota</taxon>
        <taxon>Fungi</taxon>
        <taxon>Dikarya</taxon>
        <taxon>Ascomycota</taxon>
        <taxon>Pezizomycotina</taxon>
        <taxon>Sordariomycetes</taxon>
        <taxon>Hypocreomycetidae</taxon>
        <taxon>Hypocreales</taxon>
        <taxon>Cordycipitaceae</taxon>
        <taxon>Cordyceps</taxon>
    </lineage>
</organism>
<dbReference type="VEuPathDB" id="FungiDB:CCM_02572"/>
<dbReference type="PROSITE" id="PS50097">
    <property type="entry name" value="BTB"/>
    <property type="match status" value="1"/>
</dbReference>
<feature type="domain" description="BTB" evidence="2">
    <location>
        <begin position="28"/>
        <end position="88"/>
    </location>
</feature>
<dbReference type="CDD" id="cd18186">
    <property type="entry name" value="BTB_POZ_ZBTB_KLHL-like"/>
    <property type="match status" value="1"/>
</dbReference>
<evidence type="ECO:0000259" key="2">
    <source>
        <dbReference type="PROSITE" id="PS50097"/>
    </source>
</evidence>
<protein>
    <submittedName>
        <fullName evidence="3">BTB POZ fold domain containing</fullName>
    </submittedName>
</protein>
<feature type="region of interest" description="Disordered" evidence="1">
    <location>
        <begin position="97"/>
        <end position="126"/>
    </location>
</feature>
<dbReference type="Proteomes" id="UP000323067">
    <property type="component" value="Chromosome vi"/>
</dbReference>
<dbReference type="InterPro" id="IPR011333">
    <property type="entry name" value="SKP1/BTB/POZ_sf"/>
</dbReference>
<evidence type="ECO:0000313" key="3">
    <source>
        <dbReference type="EMBL" id="ATY60011.1"/>
    </source>
</evidence>
<name>A0A2H4SA73_CORMI</name>
<sequence length="295" mass="32025">MSRTAADGAGRTCTVPVVAQIKLLEEYSDMVLSCQGTLFKVHKAVVCSQSSVIQAAMRSGFQESENNTLNMDACTPAVVKRFIQFLYSKDYDDVCVPDKDEPQQADQRTADQVAKPNGESELSEESVSAARCPSNQLLKFHDPVSEIILAHTCMNAMADYYDVPELATLANTRISNILADASSDMPCIKDLPAIAEVAHDIGHNHGLSDILATAIVEHIGTILAMGTLEASPLMTPFCLELLKKCNPVNQVISESPLTKSYRKSKHRGRKQVCSCCYSCGSQFNCTIEAVIGEQG</sequence>
<gene>
    <name evidence="3" type="ORF">A9K55_006350</name>
</gene>
<dbReference type="EMBL" id="CP023323">
    <property type="protein sequence ID" value="ATY60011.1"/>
    <property type="molecule type" value="Genomic_DNA"/>
</dbReference>
<dbReference type="VEuPathDB" id="FungiDB:A9K55_006350"/>
<evidence type="ECO:0000256" key="1">
    <source>
        <dbReference type="SAM" id="MobiDB-lite"/>
    </source>
</evidence>
<accession>A0A2H4SA73</accession>
<dbReference type="SUPFAM" id="SSF54695">
    <property type="entry name" value="POZ domain"/>
    <property type="match status" value="1"/>
</dbReference>
<dbReference type="OrthoDB" id="6359816at2759"/>
<dbReference type="Gene3D" id="3.30.710.10">
    <property type="entry name" value="Potassium Channel Kv1.1, Chain A"/>
    <property type="match status" value="1"/>
</dbReference>